<accession>U4U514</accession>
<evidence type="ECO:0000256" key="4">
    <source>
        <dbReference type="ARBA" id="ARBA00023239"/>
    </source>
</evidence>
<feature type="domain" description="Aromatic amino acid beta-eliminating lyase/threonine aldolase" evidence="5">
    <location>
        <begin position="19"/>
        <end position="81"/>
    </location>
</feature>
<reference evidence="6 7" key="1">
    <citation type="journal article" date="2013" name="Genome Biol.">
        <title>Draft genome of the mountain pine beetle, Dendroctonus ponderosae Hopkins, a major forest pest.</title>
        <authorList>
            <person name="Keeling C.I."/>
            <person name="Yuen M.M."/>
            <person name="Liao N.Y."/>
            <person name="Docking T.R."/>
            <person name="Chan S.K."/>
            <person name="Taylor G.A."/>
            <person name="Palmquist D.L."/>
            <person name="Jackman S.D."/>
            <person name="Nguyen A."/>
            <person name="Li M."/>
            <person name="Henderson H."/>
            <person name="Janes J.K."/>
            <person name="Zhao Y."/>
            <person name="Pandoh P."/>
            <person name="Moore R."/>
            <person name="Sperling F.A."/>
            <person name="Huber D.P."/>
            <person name="Birol I."/>
            <person name="Jones S.J."/>
            <person name="Bohlmann J."/>
        </authorList>
    </citation>
    <scope>NUCLEOTIDE SEQUENCE</scope>
</reference>
<evidence type="ECO:0000256" key="1">
    <source>
        <dbReference type="ARBA" id="ARBA00001933"/>
    </source>
</evidence>
<dbReference type="EMBL" id="KB631948">
    <property type="protein sequence ID" value="ERL87403.1"/>
    <property type="molecule type" value="Genomic_DNA"/>
</dbReference>
<dbReference type="GO" id="GO:0006545">
    <property type="term" value="P:glycine biosynthetic process"/>
    <property type="evidence" value="ECO:0007669"/>
    <property type="project" value="TreeGrafter"/>
</dbReference>
<comment type="cofactor">
    <cofactor evidence="1">
        <name>pyridoxal 5'-phosphate</name>
        <dbReference type="ChEBI" id="CHEBI:597326"/>
    </cofactor>
</comment>
<dbReference type="NCBIfam" id="NF041359">
    <property type="entry name" value="GntG_guanitoxin"/>
    <property type="match status" value="1"/>
</dbReference>
<dbReference type="FunFam" id="3.40.640.10:FF:000030">
    <property type="entry name" value="Low-specificity L-threonine aldolase"/>
    <property type="match status" value="1"/>
</dbReference>
<dbReference type="OrthoDB" id="10261951at2759"/>
<dbReference type="Gene3D" id="3.90.1150.10">
    <property type="entry name" value="Aspartate Aminotransferase, domain 1"/>
    <property type="match status" value="1"/>
</dbReference>
<evidence type="ECO:0000313" key="7">
    <source>
        <dbReference type="Proteomes" id="UP000030742"/>
    </source>
</evidence>
<evidence type="ECO:0000256" key="3">
    <source>
        <dbReference type="ARBA" id="ARBA00022898"/>
    </source>
</evidence>
<dbReference type="Proteomes" id="UP000030742">
    <property type="component" value="Unassembled WGS sequence"/>
</dbReference>
<keyword evidence="3" id="KW-0663">Pyridoxal phosphate</keyword>
<feature type="domain" description="Aromatic amino acid beta-eliminating lyase/threonine aldolase" evidence="5">
    <location>
        <begin position="82"/>
        <end position="276"/>
    </location>
</feature>
<gene>
    <name evidence="6" type="ORF">D910_04798</name>
</gene>
<evidence type="ECO:0000259" key="5">
    <source>
        <dbReference type="Pfam" id="PF01212"/>
    </source>
</evidence>
<evidence type="ECO:0000256" key="2">
    <source>
        <dbReference type="ARBA" id="ARBA00006966"/>
    </source>
</evidence>
<name>U4U514_DENPD</name>
<dbReference type="PANTHER" id="PTHR48097">
    <property type="entry name" value="L-THREONINE ALDOLASE-RELATED"/>
    <property type="match status" value="1"/>
</dbReference>
<evidence type="ECO:0000313" key="6">
    <source>
        <dbReference type="EMBL" id="ERL87403.1"/>
    </source>
</evidence>
<protein>
    <recommendedName>
        <fullName evidence="5">Aromatic amino acid beta-eliminating lyase/threonine aldolase domain-containing protein</fullName>
    </recommendedName>
</protein>
<dbReference type="InterPro" id="IPR023603">
    <property type="entry name" value="Low_specificity_L-TA-like"/>
</dbReference>
<dbReference type="SUPFAM" id="SSF53383">
    <property type="entry name" value="PLP-dependent transferases"/>
    <property type="match status" value="1"/>
</dbReference>
<dbReference type="PANTHER" id="PTHR48097:SF9">
    <property type="entry name" value="L-THREONINE ALDOLASE"/>
    <property type="match status" value="1"/>
</dbReference>
<dbReference type="InterPro" id="IPR001597">
    <property type="entry name" value="ArAA_b-elim_lyase/Thr_aldolase"/>
</dbReference>
<keyword evidence="4" id="KW-0456">Lyase</keyword>
<dbReference type="GO" id="GO:0006567">
    <property type="term" value="P:L-threonine catabolic process"/>
    <property type="evidence" value="ECO:0007669"/>
    <property type="project" value="TreeGrafter"/>
</dbReference>
<organism evidence="6 7">
    <name type="scientific">Dendroctonus ponderosae</name>
    <name type="common">Mountain pine beetle</name>
    <dbReference type="NCBI Taxonomy" id="77166"/>
    <lineage>
        <taxon>Eukaryota</taxon>
        <taxon>Metazoa</taxon>
        <taxon>Ecdysozoa</taxon>
        <taxon>Arthropoda</taxon>
        <taxon>Hexapoda</taxon>
        <taxon>Insecta</taxon>
        <taxon>Pterygota</taxon>
        <taxon>Neoptera</taxon>
        <taxon>Endopterygota</taxon>
        <taxon>Coleoptera</taxon>
        <taxon>Polyphaga</taxon>
        <taxon>Cucujiformia</taxon>
        <taxon>Curculionidae</taxon>
        <taxon>Scolytinae</taxon>
        <taxon>Dendroctonus</taxon>
    </lineage>
</organism>
<dbReference type="GO" id="GO:0008732">
    <property type="term" value="F:L-allo-threonine aldolase activity"/>
    <property type="evidence" value="ECO:0007669"/>
    <property type="project" value="TreeGrafter"/>
</dbReference>
<dbReference type="Gene3D" id="3.40.640.10">
    <property type="entry name" value="Type I PLP-dependent aspartate aminotransferase-like (Major domain)"/>
    <property type="match status" value="2"/>
</dbReference>
<dbReference type="InterPro" id="IPR015421">
    <property type="entry name" value="PyrdxlP-dep_Trfase_major"/>
</dbReference>
<proteinExistence type="inferred from homology"/>
<dbReference type="InterPro" id="IPR015424">
    <property type="entry name" value="PyrdxlP-dep_Trfase"/>
</dbReference>
<dbReference type="AlphaFoldDB" id="U4U514"/>
<dbReference type="STRING" id="77166.U4U514"/>
<sequence>MYEKINIDLMNNSGIRIVDLRSDTVSRPTPEMREAMYRAAVGDDVYGEDPTVAELETRAAELLDKEQAVFVASGTMANLIARVHTAVIKNNEDGTFSIDDLRKKIRKNPDFHEPISSLIIVENTHNLCGGKVLPLEWLEKVQNVAQEHNLPVHMDGARMMNAAVYLKVPPSRIVKDVDSVCFCLSKGLGCPVGAILAGTSEFIAKARRVRKAIGGGWRQAGIIAAAGLVAFDSMIDRLQEDHNHAYQIAKAIYATASTNFHVDLQTVQTNMVLMYVDKTKIPIKDLQRRLQTVLKTDSVKCSVRCMSLNHDCVRFTLYWEITDEDIAMACDKIQLVIREYDKAFQLLFTVYATDPVKVSVQCSARDDWIRFVTCWEVSDEATKMAMEKIVFVLTEIEREIQDPGCGTQKLDLAYLQTQAAIEAQSKKSKL</sequence>
<comment type="similarity">
    <text evidence="2">Belongs to the threonine aldolase family.</text>
</comment>
<dbReference type="Pfam" id="PF01212">
    <property type="entry name" value="Beta_elim_lyase"/>
    <property type="match status" value="2"/>
</dbReference>
<dbReference type="InterPro" id="IPR015422">
    <property type="entry name" value="PyrdxlP-dep_Trfase_small"/>
</dbReference>
<dbReference type="GO" id="GO:0005829">
    <property type="term" value="C:cytosol"/>
    <property type="evidence" value="ECO:0007669"/>
    <property type="project" value="TreeGrafter"/>
</dbReference>